<dbReference type="EC" id="3.1.3.89" evidence="8"/>
<dbReference type="AlphaFoldDB" id="A0A3S3NSH8"/>
<evidence type="ECO:0000256" key="9">
    <source>
        <dbReference type="ARBA" id="ARBA00015933"/>
    </source>
</evidence>
<organism evidence="15 16">
    <name type="scientific">Dinothrombium tinctorium</name>
    <dbReference type="NCBI Taxonomy" id="1965070"/>
    <lineage>
        <taxon>Eukaryota</taxon>
        <taxon>Metazoa</taxon>
        <taxon>Ecdysozoa</taxon>
        <taxon>Arthropoda</taxon>
        <taxon>Chelicerata</taxon>
        <taxon>Arachnida</taxon>
        <taxon>Acari</taxon>
        <taxon>Acariformes</taxon>
        <taxon>Trombidiformes</taxon>
        <taxon>Prostigmata</taxon>
        <taxon>Anystina</taxon>
        <taxon>Parasitengona</taxon>
        <taxon>Trombidioidea</taxon>
        <taxon>Trombidiidae</taxon>
        <taxon>Dinothrombium</taxon>
    </lineage>
</organism>
<comment type="function">
    <text evidence="5">Catalyzes the dephosphorylation of the nucleoside 5'-monophosphates deoxyadenosine monophosphate (dAMP), deoxycytidine monophosphate (dCMP), deoxyguanosine monophosphate (dGMP) and deoxythymidine monophosphate (dTMP).</text>
</comment>
<dbReference type="GO" id="GO:0046872">
    <property type="term" value="F:metal ion binding"/>
    <property type="evidence" value="ECO:0007669"/>
    <property type="project" value="UniProtKB-KW"/>
</dbReference>
<dbReference type="OrthoDB" id="10254258at2759"/>
<evidence type="ECO:0000313" key="16">
    <source>
        <dbReference type="Proteomes" id="UP000285301"/>
    </source>
</evidence>
<evidence type="ECO:0000256" key="7">
    <source>
        <dbReference type="ARBA" id="ARBA00011738"/>
    </source>
</evidence>
<evidence type="ECO:0000256" key="1">
    <source>
        <dbReference type="ARBA" id="ARBA00001638"/>
    </source>
</evidence>
<dbReference type="SMART" id="SM00471">
    <property type="entry name" value="HDc"/>
    <property type="match status" value="1"/>
</dbReference>
<dbReference type="Proteomes" id="UP000285301">
    <property type="component" value="Unassembled WGS sequence"/>
</dbReference>
<evidence type="ECO:0000256" key="12">
    <source>
        <dbReference type="ARBA" id="ARBA00022842"/>
    </source>
</evidence>
<dbReference type="InterPro" id="IPR039356">
    <property type="entry name" value="YfbR/HDDC2"/>
</dbReference>
<dbReference type="Gene3D" id="1.10.3210.10">
    <property type="entry name" value="Hypothetical protein af1432"/>
    <property type="match status" value="1"/>
</dbReference>
<dbReference type="STRING" id="1965070.A0A3S3NSH8"/>
<evidence type="ECO:0000256" key="11">
    <source>
        <dbReference type="ARBA" id="ARBA00022801"/>
    </source>
</evidence>
<dbReference type="GO" id="GO:0009159">
    <property type="term" value="P:deoxyribonucleoside monophosphate catabolic process"/>
    <property type="evidence" value="ECO:0007669"/>
    <property type="project" value="UniProtKB-ARBA"/>
</dbReference>
<reference evidence="15 16" key="1">
    <citation type="journal article" date="2018" name="Gigascience">
        <title>Genomes of trombidid mites reveal novel predicted allergens and laterally-transferred genes associated with secondary metabolism.</title>
        <authorList>
            <person name="Dong X."/>
            <person name="Chaisiri K."/>
            <person name="Xia D."/>
            <person name="Armstrong S.D."/>
            <person name="Fang Y."/>
            <person name="Donnelly M.J."/>
            <person name="Kadowaki T."/>
            <person name="McGarry J.W."/>
            <person name="Darby A.C."/>
            <person name="Makepeace B.L."/>
        </authorList>
    </citation>
    <scope>NUCLEOTIDE SEQUENCE [LARGE SCALE GENOMIC DNA]</scope>
    <source>
        <strain evidence="15">UoL-WK</strain>
    </source>
</reference>
<dbReference type="InterPro" id="IPR003607">
    <property type="entry name" value="HD/PDEase_dom"/>
</dbReference>
<keyword evidence="10" id="KW-0479">Metal-binding</keyword>
<comment type="similarity">
    <text evidence="6">Belongs to the HDDC2 family.</text>
</comment>
<dbReference type="PANTHER" id="PTHR11845:SF13">
    <property type="entry name" value="5'-DEOXYNUCLEOTIDASE HDDC2"/>
    <property type="match status" value="1"/>
</dbReference>
<comment type="caution">
    <text evidence="15">The sequence shown here is derived from an EMBL/GenBank/DDBJ whole genome shotgun (WGS) entry which is preliminary data.</text>
</comment>
<dbReference type="InterPro" id="IPR006674">
    <property type="entry name" value="HD_domain"/>
</dbReference>
<evidence type="ECO:0000256" key="5">
    <source>
        <dbReference type="ARBA" id="ARBA00004074"/>
    </source>
</evidence>
<evidence type="ECO:0000313" key="15">
    <source>
        <dbReference type="EMBL" id="RWS05159.1"/>
    </source>
</evidence>
<evidence type="ECO:0000256" key="3">
    <source>
        <dbReference type="ARBA" id="ARBA00001941"/>
    </source>
</evidence>
<dbReference type="GO" id="GO:0002953">
    <property type="term" value="F:5'-deoxynucleotidase activity"/>
    <property type="evidence" value="ECO:0007669"/>
    <property type="project" value="UniProtKB-EC"/>
</dbReference>
<protein>
    <recommendedName>
        <fullName evidence="9">5'-deoxynucleotidase HDDC2</fullName>
        <ecNumber evidence="8">3.1.3.89</ecNumber>
    </recommendedName>
    <alternativeName>
        <fullName evidence="13">HD domain-containing protein 2</fullName>
    </alternativeName>
</protein>
<keyword evidence="12" id="KW-0460">Magnesium</keyword>
<keyword evidence="16" id="KW-1185">Reference proteome</keyword>
<dbReference type="FunFam" id="1.10.3210.10:FF:000011">
    <property type="entry name" value="HD domain-containing protein 2"/>
    <property type="match status" value="1"/>
</dbReference>
<dbReference type="PANTHER" id="PTHR11845">
    <property type="entry name" value="5'-DEOXYNUCLEOTIDASE HDDC2"/>
    <property type="match status" value="1"/>
</dbReference>
<evidence type="ECO:0000256" key="2">
    <source>
        <dbReference type="ARBA" id="ARBA00001936"/>
    </source>
</evidence>
<sequence length="196" mass="22817">MSEKNMIQFLNEIGKLKATPRRGWVLRGVSSPEQVAGHMYRMALTATFSLKNVHSIDINKVIKLCLVHDIAECIVGDITPDDGVSEEEKHRREREVVEYLGTLLPHESRQHLLSLYEEYEKKETKEAKLTKDLDRFDMVLQAFEYEKKELSEKGKLPPLEEFFHFDRIIKKVENEEVKAMIAEVLRQRSLFLASTN</sequence>
<comment type="cofactor">
    <cofactor evidence="2">
        <name>Mn(2+)</name>
        <dbReference type="ChEBI" id="CHEBI:29035"/>
    </cofactor>
</comment>
<evidence type="ECO:0000256" key="13">
    <source>
        <dbReference type="ARBA" id="ARBA00032735"/>
    </source>
</evidence>
<gene>
    <name evidence="15" type="ORF">B4U79_01225</name>
</gene>
<evidence type="ECO:0000256" key="4">
    <source>
        <dbReference type="ARBA" id="ARBA00001946"/>
    </source>
</evidence>
<dbReference type="SUPFAM" id="SSF109604">
    <property type="entry name" value="HD-domain/PDEase-like"/>
    <property type="match status" value="1"/>
</dbReference>
<evidence type="ECO:0000256" key="6">
    <source>
        <dbReference type="ARBA" id="ARBA00009999"/>
    </source>
</evidence>
<proteinExistence type="inferred from homology"/>
<evidence type="ECO:0000256" key="10">
    <source>
        <dbReference type="ARBA" id="ARBA00022723"/>
    </source>
</evidence>
<dbReference type="EMBL" id="NCKU01004984">
    <property type="protein sequence ID" value="RWS05159.1"/>
    <property type="molecule type" value="Genomic_DNA"/>
</dbReference>
<comment type="cofactor">
    <cofactor evidence="3">
        <name>Co(2+)</name>
        <dbReference type="ChEBI" id="CHEBI:48828"/>
    </cofactor>
</comment>
<keyword evidence="11" id="KW-0378">Hydrolase</keyword>
<evidence type="ECO:0000259" key="14">
    <source>
        <dbReference type="SMART" id="SM00471"/>
    </source>
</evidence>
<dbReference type="GO" id="GO:0005737">
    <property type="term" value="C:cytoplasm"/>
    <property type="evidence" value="ECO:0007669"/>
    <property type="project" value="TreeGrafter"/>
</dbReference>
<evidence type="ECO:0000256" key="8">
    <source>
        <dbReference type="ARBA" id="ARBA00012964"/>
    </source>
</evidence>
<comment type="subunit">
    <text evidence="7">Homodimer.</text>
</comment>
<dbReference type="Pfam" id="PF13023">
    <property type="entry name" value="HD_3"/>
    <property type="match status" value="1"/>
</dbReference>
<accession>A0A3S3NSH8</accession>
<name>A0A3S3NSH8_9ACAR</name>
<feature type="domain" description="HD/PDEase" evidence="14">
    <location>
        <begin position="31"/>
        <end position="148"/>
    </location>
</feature>
<comment type="cofactor">
    <cofactor evidence="4">
        <name>Mg(2+)</name>
        <dbReference type="ChEBI" id="CHEBI:18420"/>
    </cofactor>
</comment>
<comment type="catalytic activity">
    <reaction evidence="1">
        <text>a 2'-deoxyribonucleoside 5'-phosphate + H2O = a 2'-deoxyribonucleoside + phosphate</text>
        <dbReference type="Rhea" id="RHEA:36167"/>
        <dbReference type="ChEBI" id="CHEBI:15377"/>
        <dbReference type="ChEBI" id="CHEBI:18274"/>
        <dbReference type="ChEBI" id="CHEBI:43474"/>
        <dbReference type="ChEBI" id="CHEBI:65317"/>
        <dbReference type="EC" id="3.1.3.89"/>
    </reaction>
</comment>